<sequence length="224" mass="24778">MTLDYARHIYHYLNSFLFIEQPDLNHTGAVCKTKHLGRFLVGPKDLSDTTQSVQCPILCSPGSEVPDSQLVTYQALRTVICFIVKGIKSIPMNFFIEFDAMVGPRLTLLADRLTSSQSASLVGGSAFPVQLFEDQFNPNLVTLSAVGPGQNREEESVQVVEELAQSDATLVTSQGHSRFVYWNPSTYAVMSTLHVYTGSGRRPYTGAKPIIEAMTSLRSELLQR</sequence>
<evidence type="ECO:0000313" key="2">
    <source>
        <dbReference type="Proteomes" id="UP000272942"/>
    </source>
</evidence>
<evidence type="ECO:0000313" key="1">
    <source>
        <dbReference type="EMBL" id="VDP92681.1"/>
    </source>
</evidence>
<keyword evidence="2" id="KW-1185">Reference proteome</keyword>
<dbReference type="OrthoDB" id="240546at2759"/>
<proteinExistence type="predicted"/>
<dbReference type="EMBL" id="UZAN01060441">
    <property type="protein sequence ID" value="VDP92681.1"/>
    <property type="molecule type" value="Genomic_DNA"/>
</dbReference>
<accession>A0A183B874</accession>
<reference evidence="3" key="1">
    <citation type="submission" date="2016-06" db="UniProtKB">
        <authorList>
            <consortium name="WormBaseParasite"/>
        </authorList>
    </citation>
    <scope>IDENTIFICATION</scope>
</reference>
<dbReference type="AlphaFoldDB" id="A0A183B874"/>
<reference evidence="1 2" key="2">
    <citation type="submission" date="2018-11" db="EMBL/GenBank/DDBJ databases">
        <authorList>
            <consortium name="Pathogen Informatics"/>
        </authorList>
    </citation>
    <scope>NUCLEOTIDE SEQUENCE [LARGE SCALE GENOMIC DNA]</scope>
    <source>
        <strain evidence="1 2">Egypt</strain>
    </source>
</reference>
<gene>
    <name evidence="1" type="ORF">ECPE_LOCUS15409</name>
</gene>
<organism evidence="3">
    <name type="scientific">Echinostoma caproni</name>
    <dbReference type="NCBI Taxonomy" id="27848"/>
    <lineage>
        <taxon>Eukaryota</taxon>
        <taxon>Metazoa</taxon>
        <taxon>Spiralia</taxon>
        <taxon>Lophotrochozoa</taxon>
        <taxon>Platyhelminthes</taxon>
        <taxon>Trematoda</taxon>
        <taxon>Digenea</taxon>
        <taxon>Plagiorchiida</taxon>
        <taxon>Echinostomata</taxon>
        <taxon>Echinostomatoidea</taxon>
        <taxon>Echinostomatidae</taxon>
        <taxon>Echinostoma</taxon>
    </lineage>
</organism>
<evidence type="ECO:0000313" key="3">
    <source>
        <dbReference type="WBParaSite" id="ECPE_0001544901-mRNA-1"/>
    </source>
</evidence>
<name>A0A183B874_9TREM</name>
<dbReference type="WBParaSite" id="ECPE_0001544901-mRNA-1">
    <property type="protein sequence ID" value="ECPE_0001544901-mRNA-1"/>
    <property type="gene ID" value="ECPE_0001544901"/>
</dbReference>
<dbReference type="Proteomes" id="UP000272942">
    <property type="component" value="Unassembled WGS sequence"/>
</dbReference>
<protein>
    <submittedName>
        <fullName evidence="3">Tubulin_C domain-containing protein</fullName>
    </submittedName>
</protein>